<keyword evidence="1" id="KW-0472">Membrane</keyword>
<geneLocation type="mitochondrion" evidence="2"/>
<dbReference type="EMBL" id="MW080644">
    <property type="protein sequence ID" value="QOY46107.1"/>
    <property type="molecule type" value="Genomic_DNA"/>
</dbReference>
<proteinExistence type="predicted"/>
<gene>
    <name evidence="2" type="primary">nad4L</name>
</gene>
<evidence type="ECO:0000313" key="2">
    <source>
        <dbReference type="EMBL" id="QOY46107.1"/>
    </source>
</evidence>
<reference evidence="2" key="1">
    <citation type="submission" date="2020-10" db="EMBL/GenBank/DDBJ databases">
        <title>Complete mitochondrial genome of Sinergasilus undulates (Copepoda: Poecilostomatoida).</title>
        <authorList>
            <person name="Hua C."/>
        </authorList>
    </citation>
    <scope>NUCLEOTIDE SEQUENCE</scope>
</reference>
<dbReference type="AlphaFoldDB" id="A0A873ADV8"/>
<dbReference type="Gene3D" id="1.10.287.3510">
    <property type="match status" value="1"/>
</dbReference>
<sequence length="110" mass="12729">MISLFMMMVVSLMSFIFMSEKLVLSMVWVLIMVSAYSKWRSHLGVVLINLEFFTLIFLYVMFFSLNYYVMNVSMIMLLITSLVMEACLGLALLVLMVRIQNTESLISSLE</sequence>
<feature type="transmembrane region" description="Helical" evidence="1">
    <location>
        <begin position="43"/>
        <end position="69"/>
    </location>
</feature>
<protein>
    <submittedName>
        <fullName evidence="2">NADH dehydrogenase subunit 4L</fullName>
    </submittedName>
</protein>
<feature type="transmembrane region" description="Helical" evidence="1">
    <location>
        <begin position="6"/>
        <end position="31"/>
    </location>
</feature>
<evidence type="ECO:0000256" key="1">
    <source>
        <dbReference type="SAM" id="Phobius"/>
    </source>
</evidence>
<name>A0A873ADV8_9MAXI</name>
<keyword evidence="1" id="KW-1133">Transmembrane helix</keyword>
<feature type="transmembrane region" description="Helical" evidence="1">
    <location>
        <begin position="75"/>
        <end position="97"/>
    </location>
</feature>
<keyword evidence="2" id="KW-0496">Mitochondrion</keyword>
<accession>A0A873ADV8</accession>
<organism evidence="2">
    <name type="scientific">Sinergasilus undulatus</name>
    <dbReference type="NCBI Taxonomy" id="232572"/>
    <lineage>
        <taxon>Eukaryota</taxon>
        <taxon>Metazoa</taxon>
        <taxon>Ecdysozoa</taxon>
        <taxon>Arthropoda</taxon>
        <taxon>Crustacea</taxon>
        <taxon>Multicrustacea</taxon>
        <taxon>Hexanauplia</taxon>
        <taxon>Copepoda</taxon>
        <taxon>Poecilostomatoida</taxon>
        <taxon>Ergasilidae</taxon>
        <taxon>Sinergasilus</taxon>
    </lineage>
</organism>
<keyword evidence="1" id="KW-0812">Transmembrane</keyword>